<keyword evidence="10" id="KW-0408">Iron</keyword>
<dbReference type="InterPro" id="IPR036280">
    <property type="entry name" value="Multihaem_cyt_sf"/>
</dbReference>
<evidence type="ECO:0000256" key="7">
    <source>
        <dbReference type="ARBA" id="ARBA00022723"/>
    </source>
</evidence>
<dbReference type="Proteomes" id="UP001058124">
    <property type="component" value="Unassembled WGS sequence"/>
</dbReference>
<dbReference type="GO" id="GO:0009055">
    <property type="term" value="F:electron transfer activity"/>
    <property type="evidence" value="ECO:0007669"/>
    <property type="project" value="TreeGrafter"/>
</dbReference>
<keyword evidence="6" id="KW-0812">Transmembrane</keyword>
<evidence type="ECO:0000256" key="2">
    <source>
        <dbReference type="ARBA" id="ARBA00007395"/>
    </source>
</evidence>
<evidence type="ECO:0000313" key="13">
    <source>
        <dbReference type="EMBL" id="GKX56615.1"/>
    </source>
</evidence>
<keyword evidence="8" id="KW-0249">Electron transport</keyword>
<dbReference type="GO" id="GO:0046872">
    <property type="term" value="F:metal ion binding"/>
    <property type="evidence" value="ECO:0007669"/>
    <property type="project" value="UniProtKB-KW"/>
</dbReference>
<evidence type="ECO:0000256" key="5">
    <source>
        <dbReference type="ARBA" id="ARBA00022617"/>
    </source>
</evidence>
<dbReference type="InterPro" id="IPR005126">
    <property type="entry name" value="NapC/NirT_cyt_c_N"/>
</dbReference>
<dbReference type="GO" id="GO:0005886">
    <property type="term" value="C:plasma membrane"/>
    <property type="evidence" value="ECO:0007669"/>
    <property type="project" value="UniProtKB-SubCell"/>
</dbReference>
<reference evidence="13" key="1">
    <citation type="submission" date="2022-06" db="EMBL/GenBank/DDBJ databases">
        <title>Draft genome sequences of Leminorella grimontii str. JCM5902.</title>
        <authorList>
            <person name="Wakabayashi Y."/>
            <person name="Kojima K."/>
        </authorList>
    </citation>
    <scope>NUCLEOTIDE SEQUENCE</scope>
    <source>
        <strain evidence="13">JCM 5902</strain>
    </source>
</reference>
<dbReference type="InterPro" id="IPR038266">
    <property type="entry name" value="NapC/NirT_cytc_sf"/>
</dbReference>
<evidence type="ECO:0000256" key="6">
    <source>
        <dbReference type="ARBA" id="ARBA00022692"/>
    </source>
</evidence>
<keyword evidence="4" id="KW-1003">Cell membrane</keyword>
<accession>A0AAV5N4X6</accession>
<sequence length="195" mass="21592">MSRIRFIFLLACVTVLVGIGISLLGAEVVRNTGDESFCGSCHEMQPMVKTFRQDIHGGNNPHGFSAECVDCHLPHTNTLDYLVSKGAQGANDAFKSAFTDTSKIDWIARREQREAYVYDSGCLGCHSKLLDKAEASNPKSLEMHQHYKDMQQTDTPVQCVSCHVTVGHAGALRGELNQTKPEYKFLEELLSKKGE</sequence>
<feature type="domain" description="NapC/NirT cytochrome c N-terminal" evidence="12">
    <location>
        <begin position="6"/>
        <end position="169"/>
    </location>
</feature>
<comment type="subcellular location">
    <subcellularLocation>
        <location evidence="1">Cell membrane</location>
    </subcellularLocation>
</comment>
<keyword evidence="5" id="KW-0349">Heme</keyword>
<dbReference type="Pfam" id="PF03264">
    <property type="entry name" value="Cytochrom_NNT"/>
    <property type="match status" value="1"/>
</dbReference>
<comment type="caution">
    <text evidence="13">The sequence shown here is derived from an EMBL/GenBank/DDBJ whole genome shotgun (WGS) entry which is preliminary data.</text>
</comment>
<keyword evidence="3" id="KW-0813">Transport</keyword>
<evidence type="ECO:0000256" key="10">
    <source>
        <dbReference type="ARBA" id="ARBA00023004"/>
    </source>
</evidence>
<evidence type="ECO:0000256" key="4">
    <source>
        <dbReference type="ARBA" id="ARBA00022475"/>
    </source>
</evidence>
<keyword evidence="7" id="KW-0479">Metal-binding</keyword>
<keyword evidence="14" id="KW-1185">Reference proteome</keyword>
<dbReference type="Gene3D" id="1.10.3820.10">
    <property type="entry name" value="Di-heme elbow motif domain"/>
    <property type="match status" value="1"/>
</dbReference>
<keyword evidence="11" id="KW-0472">Membrane</keyword>
<evidence type="ECO:0000313" key="14">
    <source>
        <dbReference type="Proteomes" id="UP001058124"/>
    </source>
</evidence>
<dbReference type="EMBL" id="BRLH01000007">
    <property type="protein sequence ID" value="GKX56615.1"/>
    <property type="molecule type" value="Genomic_DNA"/>
</dbReference>
<dbReference type="RefSeq" id="WP_036024662.1">
    <property type="nucleotide sequence ID" value="NZ_BRLH01000007.1"/>
</dbReference>
<dbReference type="InterPro" id="IPR051174">
    <property type="entry name" value="Cytochrome_c-type_ET"/>
</dbReference>
<dbReference type="PANTHER" id="PTHR30333">
    <property type="entry name" value="CYTOCHROME C-TYPE PROTEIN"/>
    <property type="match status" value="1"/>
</dbReference>
<comment type="similarity">
    <text evidence="2">Belongs to the NapC/NirT/NrfH family.</text>
</comment>
<evidence type="ECO:0000256" key="8">
    <source>
        <dbReference type="ARBA" id="ARBA00022982"/>
    </source>
</evidence>
<dbReference type="GO" id="GO:0009061">
    <property type="term" value="P:anaerobic respiration"/>
    <property type="evidence" value="ECO:0007669"/>
    <property type="project" value="TreeGrafter"/>
</dbReference>
<dbReference type="AlphaFoldDB" id="A0AAV5N4X6"/>
<evidence type="ECO:0000256" key="9">
    <source>
        <dbReference type="ARBA" id="ARBA00022989"/>
    </source>
</evidence>
<keyword evidence="9" id="KW-1133">Transmembrane helix</keyword>
<evidence type="ECO:0000259" key="12">
    <source>
        <dbReference type="Pfam" id="PF03264"/>
    </source>
</evidence>
<gene>
    <name evidence="13" type="ORF">SOASR030_27270</name>
</gene>
<evidence type="ECO:0000256" key="1">
    <source>
        <dbReference type="ARBA" id="ARBA00004236"/>
    </source>
</evidence>
<dbReference type="PANTHER" id="PTHR30333:SF1">
    <property type="entry name" value="CYTOCHROME C-TYPE PROTEIN NAPC"/>
    <property type="match status" value="1"/>
</dbReference>
<proteinExistence type="inferred from homology"/>
<name>A0AAV5N4X6_9GAMM</name>
<dbReference type="SUPFAM" id="SSF48695">
    <property type="entry name" value="Multiheme cytochromes"/>
    <property type="match status" value="1"/>
</dbReference>
<organism evidence="13 14">
    <name type="scientific">Leminorella grimontii</name>
    <dbReference type="NCBI Taxonomy" id="82981"/>
    <lineage>
        <taxon>Bacteria</taxon>
        <taxon>Pseudomonadati</taxon>
        <taxon>Pseudomonadota</taxon>
        <taxon>Gammaproteobacteria</taxon>
        <taxon>Enterobacterales</taxon>
        <taxon>Budviciaceae</taxon>
        <taxon>Leminorella</taxon>
    </lineage>
</organism>
<evidence type="ECO:0000256" key="3">
    <source>
        <dbReference type="ARBA" id="ARBA00022448"/>
    </source>
</evidence>
<evidence type="ECO:0000256" key="11">
    <source>
        <dbReference type="ARBA" id="ARBA00023136"/>
    </source>
</evidence>
<protein>
    <recommendedName>
        <fullName evidence="12">NapC/NirT cytochrome c N-terminal domain-containing protein</fullName>
    </recommendedName>
</protein>